<feature type="region of interest" description="Disordered" evidence="1">
    <location>
        <begin position="1"/>
        <end position="43"/>
    </location>
</feature>
<dbReference type="AlphaFoldDB" id="Q2QWC4"/>
<protein>
    <submittedName>
        <fullName evidence="2">Uncharacterized protein</fullName>
    </submittedName>
</protein>
<dbReference type="EMBL" id="DP000011">
    <property type="protein sequence ID" value="ABA96680.1"/>
    <property type="molecule type" value="Genomic_DNA"/>
</dbReference>
<organism evidence="2">
    <name type="scientific">Oryza sativa subsp. japonica</name>
    <name type="common">Rice</name>
    <dbReference type="NCBI Taxonomy" id="39947"/>
    <lineage>
        <taxon>Eukaryota</taxon>
        <taxon>Viridiplantae</taxon>
        <taxon>Streptophyta</taxon>
        <taxon>Embryophyta</taxon>
        <taxon>Tracheophyta</taxon>
        <taxon>Spermatophyta</taxon>
        <taxon>Magnoliopsida</taxon>
        <taxon>Liliopsida</taxon>
        <taxon>Poales</taxon>
        <taxon>Poaceae</taxon>
        <taxon>BOP clade</taxon>
        <taxon>Oryzoideae</taxon>
        <taxon>Oryzeae</taxon>
        <taxon>Oryzinae</taxon>
        <taxon>Oryza</taxon>
        <taxon>Oryza sativa</taxon>
    </lineage>
</organism>
<feature type="compositionally biased region" description="Basic residues" evidence="1">
    <location>
        <begin position="22"/>
        <end position="31"/>
    </location>
</feature>
<reference evidence="2" key="1">
    <citation type="journal article" date="2005" name="BMC Biol.">
        <title>The sequence of rice chromosomes 11 and 12, rich in disease resistance genes and recent gene duplications.</title>
        <authorList>
            <consortium name="The rice chromosomes 11 and 12 sequencing consortia"/>
        </authorList>
    </citation>
    <scope>NUCLEOTIDE SEQUENCE [LARGE SCALE GENOMIC DNA]</scope>
</reference>
<feature type="region of interest" description="Disordered" evidence="1">
    <location>
        <begin position="79"/>
        <end position="104"/>
    </location>
</feature>
<name>Q2QWC4_ORYSJ</name>
<evidence type="ECO:0000313" key="2">
    <source>
        <dbReference type="EMBL" id="ABA96680.1"/>
    </source>
</evidence>
<gene>
    <name evidence="2" type="ordered locus">LOC_Os12g09830</name>
</gene>
<reference evidence="2" key="2">
    <citation type="submission" date="2005-04" db="EMBL/GenBank/DDBJ databases">
        <authorList>
            <person name="Buell C.R."/>
            <person name="Wing R.A."/>
            <person name="McCombie W.A."/>
            <person name="Ouyang S."/>
        </authorList>
    </citation>
    <scope>NUCLEOTIDE SEQUENCE</scope>
</reference>
<feature type="compositionally biased region" description="Basic and acidic residues" evidence="1">
    <location>
        <begin position="32"/>
        <end position="43"/>
    </location>
</feature>
<reference evidence="2" key="3">
    <citation type="submission" date="2006-01" db="EMBL/GenBank/DDBJ databases">
        <authorList>
            <person name="Buell R."/>
        </authorList>
    </citation>
    <scope>NUCLEOTIDE SEQUENCE</scope>
</reference>
<evidence type="ECO:0000256" key="1">
    <source>
        <dbReference type="SAM" id="MobiDB-lite"/>
    </source>
</evidence>
<proteinExistence type="predicted"/>
<sequence>MGTRVRRRWRDGTLRPPSCRAISRRYRSPRPRSREDDTDRVDEQRLRVLAAGASPGDDWSVEGLRHTASKIATLRMKLEEDDHDGAGDDDEEFVRRQQAGLVQG</sequence>
<accession>Q2QWC4</accession>